<name>A0ABX0WCS6_9RHOB</name>
<dbReference type="Pfam" id="PF00106">
    <property type="entry name" value="adh_short"/>
    <property type="match status" value="1"/>
</dbReference>
<keyword evidence="2" id="KW-1185">Reference proteome</keyword>
<accession>A0ABX0WCS6</accession>
<dbReference type="PANTHER" id="PTHR42820:SF1">
    <property type="entry name" value="SHORT-CHAIN DEHYDROGENASE_REDUCTASE FAMILY PROTEIN"/>
    <property type="match status" value="1"/>
</dbReference>
<dbReference type="EMBL" id="QHLQ01000017">
    <property type="protein sequence ID" value="NIZ62457.1"/>
    <property type="molecule type" value="Genomic_DNA"/>
</dbReference>
<proteinExistence type="predicted"/>
<dbReference type="RefSeq" id="WP_167685080.1">
    <property type="nucleotide sequence ID" value="NZ_QHLQ01000017.1"/>
</dbReference>
<organism evidence="1 2">
    <name type="scientific">Parasedimentitalea denitrificans</name>
    <dbReference type="NCBI Taxonomy" id="2211118"/>
    <lineage>
        <taxon>Bacteria</taxon>
        <taxon>Pseudomonadati</taxon>
        <taxon>Pseudomonadota</taxon>
        <taxon>Alphaproteobacteria</taxon>
        <taxon>Rhodobacterales</taxon>
        <taxon>Paracoccaceae</taxon>
        <taxon>Parasedimentitalea</taxon>
    </lineage>
</organism>
<evidence type="ECO:0000313" key="1">
    <source>
        <dbReference type="EMBL" id="NIZ62457.1"/>
    </source>
</evidence>
<dbReference type="SUPFAM" id="SSF51735">
    <property type="entry name" value="NAD(P)-binding Rossmann-fold domains"/>
    <property type="match status" value="1"/>
</dbReference>
<gene>
    <name evidence="1" type="ORF">DL239_15910</name>
</gene>
<dbReference type="Gene3D" id="3.40.50.720">
    <property type="entry name" value="NAD(P)-binding Rossmann-like Domain"/>
    <property type="match status" value="1"/>
</dbReference>
<evidence type="ECO:0000313" key="2">
    <source>
        <dbReference type="Proteomes" id="UP001429564"/>
    </source>
</evidence>
<dbReference type="Proteomes" id="UP001429564">
    <property type="component" value="Unassembled WGS sequence"/>
</dbReference>
<dbReference type="InterPro" id="IPR002347">
    <property type="entry name" value="SDR_fam"/>
</dbReference>
<dbReference type="InterPro" id="IPR036291">
    <property type="entry name" value="NAD(P)-bd_dom_sf"/>
</dbReference>
<dbReference type="PANTHER" id="PTHR42820">
    <property type="entry name" value="SHORT-CHAIN DEHYDROGENASE REDUCTASE"/>
    <property type="match status" value="1"/>
</dbReference>
<reference evidence="1 2" key="1">
    <citation type="submission" date="2018-05" db="EMBL/GenBank/DDBJ databases">
        <authorList>
            <person name="Zhang Y.-J."/>
        </authorList>
    </citation>
    <scope>NUCLEOTIDE SEQUENCE [LARGE SCALE GENOMIC DNA]</scope>
    <source>
        <strain evidence="1 2">CY04</strain>
    </source>
</reference>
<comment type="caution">
    <text evidence="1">The sequence shown here is derived from an EMBL/GenBank/DDBJ whole genome shotgun (WGS) entry which is preliminary data.</text>
</comment>
<evidence type="ECO:0008006" key="3">
    <source>
        <dbReference type="Google" id="ProtNLM"/>
    </source>
</evidence>
<protein>
    <recommendedName>
        <fullName evidence="3">SDR family NAD(P)-dependent oxidoreductase</fullName>
    </recommendedName>
</protein>
<sequence length="89" mass="9281">MEVNASKYLFGENSLANGVKSPNGRVDGKVAVVTGDATGMGWASALAFAEEGAKVSIFDIQNEEGQKTIDMIRGTGGEAAFSSRDQPNL</sequence>